<feature type="region of interest" description="Disordered" evidence="1">
    <location>
        <begin position="103"/>
        <end position="124"/>
    </location>
</feature>
<evidence type="ECO:0000256" key="1">
    <source>
        <dbReference type="SAM" id="MobiDB-lite"/>
    </source>
</evidence>
<dbReference type="PANTHER" id="PTHR21534:SF0">
    <property type="entry name" value="KATANIN-INTERACTING PROTEIN"/>
    <property type="match status" value="1"/>
</dbReference>
<dbReference type="Pfam" id="PF14652">
    <property type="entry name" value="DUF4457"/>
    <property type="match status" value="1"/>
</dbReference>
<proteinExistence type="predicted"/>
<dbReference type="EMBL" id="VSWD01000010">
    <property type="protein sequence ID" value="KAK3090007.1"/>
    <property type="molecule type" value="Genomic_DNA"/>
</dbReference>
<sequence length="401" mass="45317">MSERSMKQRLRYGLLQVDTSANRVRITKDCNRYNVPPGLRIATTHIRIDTSSEPTVGHAKLTAKIVHVTIDGKQLSPAEGYLIRKGPGNCHFDYAQEISFAPQQQKTPSPSYPVKGDSVRSSVSDDPLQEYESMQMPCGFIYQLQLISTWGDQYYVGLNGLEFFDAMHNKIELTENNISAYPDSINVLSNMQNDVRTPDKLIDNINSTTDGRHMWLAPILPSILNRVYVIFDQPTAVSMIKIWNYSKTPGRGAKDFALLVDDLLVYNGMLSSIRQGAKGILPTAEAPQSYHTIIFTDNKDIIKKEKHSIISNQAGEQDIQLTNDKQVVSHYNDPKKAQQGKPVNQAETKDKCDWHDEEEKVNSRRDEADYYNKFRSKFHIPGATKKMIVIITVFPSFVSVA</sequence>
<feature type="region of interest" description="Disordered" evidence="1">
    <location>
        <begin position="333"/>
        <end position="358"/>
    </location>
</feature>
<reference evidence="3" key="1">
    <citation type="submission" date="2019-08" db="EMBL/GenBank/DDBJ databases">
        <title>The improved chromosome-level genome for the pearl oyster Pinctada fucata martensii using PacBio sequencing and Hi-C.</title>
        <authorList>
            <person name="Zheng Z."/>
        </authorList>
    </citation>
    <scope>NUCLEOTIDE SEQUENCE</scope>
    <source>
        <strain evidence="3">ZZ-2019</strain>
        <tissue evidence="3">Adductor muscle</tissue>
    </source>
</reference>
<evidence type="ECO:0000313" key="4">
    <source>
        <dbReference type="Proteomes" id="UP001186944"/>
    </source>
</evidence>
<protein>
    <recommendedName>
        <fullName evidence="2">KATNIP domain-containing protein</fullName>
    </recommendedName>
</protein>
<comment type="caution">
    <text evidence="3">The sequence shown here is derived from an EMBL/GenBank/DDBJ whole genome shotgun (WGS) entry which is preliminary data.</text>
</comment>
<dbReference type="PANTHER" id="PTHR21534">
    <property type="entry name" value="KATANIN-INTERACTING PROTEIN"/>
    <property type="match status" value="1"/>
</dbReference>
<evidence type="ECO:0000313" key="3">
    <source>
        <dbReference type="EMBL" id="KAK3090007.1"/>
    </source>
</evidence>
<dbReference type="AlphaFoldDB" id="A0AA88XT62"/>
<keyword evidence="4" id="KW-1185">Reference proteome</keyword>
<accession>A0AA88XT62</accession>
<dbReference type="InterPro" id="IPR026704">
    <property type="entry name" value="KATNIP"/>
</dbReference>
<name>A0AA88XT62_PINIB</name>
<dbReference type="InterPro" id="IPR027859">
    <property type="entry name" value="KATNIP_dom"/>
</dbReference>
<feature type="domain" description="KATNIP" evidence="2">
    <location>
        <begin position="62"/>
        <end position="271"/>
    </location>
</feature>
<dbReference type="Proteomes" id="UP001186944">
    <property type="component" value="Unassembled WGS sequence"/>
</dbReference>
<evidence type="ECO:0000259" key="2">
    <source>
        <dbReference type="Pfam" id="PF14652"/>
    </source>
</evidence>
<gene>
    <name evidence="3" type="ORF">FSP39_008461</name>
</gene>
<organism evidence="3 4">
    <name type="scientific">Pinctada imbricata</name>
    <name type="common">Atlantic pearl-oyster</name>
    <name type="synonym">Pinctada martensii</name>
    <dbReference type="NCBI Taxonomy" id="66713"/>
    <lineage>
        <taxon>Eukaryota</taxon>
        <taxon>Metazoa</taxon>
        <taxon>Spiralia</taxon>
        <taxon>Lophotrochozoa</taxon>
        <taxon>Mollusca</taxon>
        <taxon>Bivalvia</taxon>
        <taxon>Autobranchia</taxon>
        <taxon>Pteriomorphia</taxon>
        <taxon>Pterioida</taxon>
        <taxon>Pterioidea</taxon>
        <taxon>Pteriidae</taxon>
        <taxon>Pinctada</taxon>
    </lineage>
</organism>
<feature type="compositionally biased region" description="Basic and acidic residues" evidence="1">
    <location>
        <begin position="347"/>
        <end position="358"/>
    </location>
</feature>